<feature type="domain" description="Hedgehog/Intein (Hint)" evidence="1">
    <location>
        <begin position="155"/>
        <end position="289"/>
    </location>
</feature>
<gene>
    <name evidence="2" type="ORF">DDF84_009575</name>
</gene>
<dbReference type="EMBL" id="CP037900">
    <property type="protein sequence ID" value="QBP09994.1"/>
    <property type="molecule type" value="Genomic_DNA"/>
</dbReference>
<proteinExistence type="predicted"/>
<name>A0A482ISE2_9BURK</name>
<evidence type="ECO:0000313" key="3">
    <source>
        <dbReference type="Proteomes" id="UP000253772"/>
    </source>
</evidence>
<dbReference type="Pfam" id="PF13403">
    <property type="entry name" value="Hint_2"/>
    <property type="match status" value="1"/>
</dbReference>
<protein>
    <recommendedName>
        <fullName evidence="1">Hedgehog/Intein (Hint) domain-containing protein</fullName>
    </recommendedName>
</protein>
<dbReference type="InterPro" id="IPR028992">
    <property type="entry name" value="Hedgehog/Intein_dom"/>
</dbReference>
<dbReference type="Proteomes" id="UP000253772">
    <property type="component" value="Chromosome c1"/>
</dbReference>
<evidence type="ECO:0000313" key="2">
    <source>
        <dbReference type="EMBL" id="QBP09994.1"/>
    </source>
</evidence>
<accession>A0A482ISE2</accession>
<sequence>MAVDLDLTLLNGMNLGKGNNLADATWGGLVPLGDGTYNVDYVDPEGTYNPSQVWSNVTMFVTANGDGTYAVKFGSKDHDVLGSLPDYSFPGQMQFGNVVVEAYNADSVLLKMDGFGTYYVISTEDLYASGGGNPVLTNSYFDSTGTAPFGLVEAPCFAAGTLIRTARGEVAVEDLQVGDAVITIAGTQRQIRWIGHSEVHCARHPRPWAVQPIRIRAGAFGDHQPARDLLVSPGHAVYVAGVLIPAGCLVNGATIVQEAVERIHYYHIELDSHDVLLAENLACESYLDDGNRHSFANAGEHVALHGRLDPQSWENACAPCVMAGPQLTDVRQQLLDRVVALGYRREEDAGLCLLADGARVQVLHRQGQRSWFLLPAGTRQILLASRGGVLAQMFADQQDDRKLGVCVSEVKVDGQPLALDGEALVEGFHPLETQGSVPWRWTNGQARLSLPPADGPVMVEVAVVMQMVSWWEPELRMVEAAA</sequence>
<evidence type="ECO:0000259" key="1">
    <source>
        <dbReference type="Pfam" id="PF13403"/>
    </source>
</evidence>
<reference evidence="2 3" key="1">
    <citation type="submission" date="2019-03" db="EMBL/GenBank/DDBJ databases">
        <title>Comparative insights into the high quality Complete genome sequence of highly metal resistant Cupriavidus metallidurans strain BS1 isolated from a gold-copper mine.</title>
        <authorList>
            <person name="Mazhar H.S."/>
            <person name="Rensing C."/>
        </authorList>
    </citation>
    <scope>NUCLEOTIDE SEQUENCE [LARGE SCALE GENOMIC DNA]</scope>
    <source>
        <strain evidence="2 3">BS1</strain>
    </source>
</reference>
<organism evidence="2 3">
    <name type="scientific">Cupriavidus metallidurans</name>
    <dbReference type="NCBI Taxonomy" id="119219"/>
    <lineage>
        <taxon>Bacteria</taxon>
        <taxon>Pseudomonadati</taxon>
        <taxon>Pseudomonadota</taxon>
        <taxon>Betaproteobacteria</taxon>
        <taxon>Burkholderiales</taxon>
        <taxon>Burkholderiaceae</taxon>
        <taxon>Cupriavidus</taxon>
    </lineage>
</organism>
<dbReference type="SUPFAM" id="SSF51294">
    <property type="entry name" value="Hedgehog/intein (Hint) domain"/>
    <property type="match status" value="1"/>
</dbReference>
<dbReference type="AlphaFoldDB" id="A0A482ISE2"/>
<dbReference type="InterPro" id="IPR036844">
    <property type="entry name" value="Hint_dom_sf"/>
</dbReference>
<dbReference type="OrthoDB" id="8671331at2"/>
<dbReference type="Gene3D" id="2.170.16.10">
    <property type="entry name" value="Hedgehog/Intein (Hint) domain"/>
    <property type="match status" value="1"/>
</dbReference>